<feature type="domain" description="Fe/B12 periplasmic-binding" evidence="10">
    <location>
        <begin position="391"/>
        <end position="646"/>
    </location>
</feature>
<dbReference type="SUPFAM" id="SSF46689">
    <property type="entry name" value="Homeodomain-like"/>
    <property type="match status" value="2"/>
</dbReference>
<dbReference type="RefSeq" id="WP_188994997.1">
    <property type="nucleotide sequence ID" value="NZ_BMHP01000003.1"/>
</dbReference>
<dbReference type="InterPro" id="IPR018060">
    <property type="entry name" value="HTH_AraC"/>
</dbReference>
<evidence type="ECO:0000259" key="9">
    <source>
        <dbReference type="PROSITE" id="PS01124"/>
    </source>
</evidence>
<dbReference type="PROSITE" id="PS50983">
    <property type="entry name" value="FE_B12_PBP"/>
    <property type="match status" value="1"/>
</dbReference>
<comment type="subcellular location">
    <subcellularLocation>
        <location evidence="1">Cell envelope</location>
    </subcellularLocation>
</comment>
<dbReference type="InterPro" id="IPR009057">
    <property type="entry name" value="Homeodomain-like_sf"/>
</dbReference>
<evidence type="ECO:0000256" key="6">
    <source>
        <dbReference type="ARBA" id="ARBA00023125"/>
    </source>
</evidence>
<name>A0A917DYN7_9BACL</name>
<gene>
    <name evidence="11" type="ORF">GCM10010911_44310</name>
</gene>
<evidence type="ECO:0000256" key="7">
    <source>
        <dbReference type="ARBA" id="ARBA00023163"/>
    </source>
</evidence>
<feature type="compositionally biased region" description="Polar residues" evidence="8">
    <location>
        <begin position="348"/>
        <end position="365"/>
    </location>
</feature>
<keyword evidence="4" id="KW-0732">Signal</keyword>
<keyword evidence="12" id="KW-1185">Reference proteome</keyword>
<dbReference type="AlphaFoldDB" id="A0A917DYN7"/>
<accession>A0A917DYN7</accession>
<evidence type="ECO:0000313" key="11">
    <source>
        <dbReference type="EMBL" id="GGD81300.1"/>
    </source>
</evidence>
<dbReference type="CDD" id="cd01138">
    <property type="entry name" value="FeuA"/>
    <property type="match status" value="1"/>
</dbReference>
<evidence type="ECO:0000256" key="5">
    <source>
        <dbReference type="ARBA" id="ARBA00023015"/>
    </source>
</evidence>
<feature type="domain" description="HTH araC/xylS-type" evidence="9">
    <location>
        <begin position="177"/>
        <end position="275"/>
    </location>
</feature>
<reference evidence="11" key="2">
    <citation type="submission" date="2020-09" db="EMBL/GenBank/DDBJ databases">
        <authorList>
            <person name="Sun Q."/>
            <person name="Zhou Y."/>
        </authorList>
    </citation>
    <scope>NUCLEOTIDE SEQUENCE</scope>
    <source>
        <strain evidence="11">CGMCC 1.15178</strain>
    </source>
</reference>
<dbReference type="EMBL" id="BMHP01000003">
    <property type="protein sequence ID" value="GGD81300.1"/>
    <property type="molecule type" value="Genomic_DNA"/>
</dbReference>
<feature type="region of interest" description="Disordered" evidence="8">
    <location>
        <begin position="346"/>
        <end position="375"/>
    </location>
</feature>
<dbReference type="InterPro" id="IPR018062">
    <property type="entry name" value="HTH_AraC-typ_CS"/>
</dbReference>
<comment type="caution">
    <text evidence="11">The sequence shown here is derived from an EMBL/GenBank/DDBJ whole genome shotgun (WGS) entry which is preliminary data.</text>
</comment>
<organism evidence="11 12">
    <name type="scientific">Paenibacillus nasutitermitis</name>
    <dbReference type="NCBI Taxonomy" id="1652958"/>
    <lineage>
        <taxon>Bacteria</taxon>
        <taxon>Bacillati</taxon>
        <taxon>Bacillota</taxon>
        <taxon>Bacilli</taxon>
        <taxon>Bacillales</taxon>
        <taxon>Paenibacillaceae</taxon>
        <taxon>Paenibacillus</taxon>
    </lineage>
</organism>
<evidence type="ECO:0000256" key="8">
    <source>
        <dbReference type="SAM" id="MobiDB-lite"/>
    </source>
</evidence>
<dbReference type="Gene3D" id="3.40.50.1980">
    <property type="entry name" value="Nitrogenase molybdenum iron protein domain"/>
    <property type="match status" value="2"/>
</dbReference>
<dbReference type="Gene3D" id="1.10.10.60">
    <property type="entry name" value="Homeodomain-like"/>
    <property type="match status" value="2"/>
</dbReference>
<sequence>MDMHDQLESWNHAHCKIFDIRRIKMNADESIASYLAPASFFLMSVQGSAQLLLDGTGYNARSFKIFHAGKGTRMDICAGLEGFEYYIVYYKASIPLPARQKITDLVERVQPFHVQYSFVPANPVALYRCLTDMLKEWQSADSLGRLRVRALLHQFVYDLLKQMQLQGVRPEKRDLAAQIISIIHERYAEAITLESLSESLNYSIPHLSSYFKSRTGLSPIDYLIKVRIDKAAALLLDTDAALREIAAGVGYQDPYYLGRLFKKYKGLSPANYKLEHSSKRRLEDYPSISMRSSIVSRKSLRYTNVNDNHYQHDGEGELPMARGFRPSVGAVFVLTFMLLLSACGGESTAKTNGSSTKTNDPSTKTAAPPTEQPQTKTISTVAGEIEVPLHPKRIVAGEYLGSLIALGIVPVGTSNHHIKNPYFGDALKGVEDIGEGNGNMEKILEMDPDLIIMDDTYAEMNEQLPKIAPTVIIPFASLKTVHEELTYFGKLLGKEREAELWLADYDRRIAAAKQKVLKVVPADSTISILEVMNKDISAVGANYGKGGQAIYGGLGFKPPAAVRDELNDPGWASISAEALPKYAGDYMILTSDSHTLEDLKADPIWSSLDAVKKDRVYVWGSDRSWYWDPIAILSQTEELADWLAGS</sequence>
<dbReference type="Pfam" id="PF01497">
    <property type="entry name" value="Peripla_BP_2"/>
    <property type="match status" value="1"/>
</dbReference>
<evidence type="ECO:0000256" key="1">
    <source>
        <dbReference type="ARBA" id="ARBA00004196"/>
    </source>
</evidence>
<keyword evidence="3" id="KW-0813">Transport</keyword>
<dbReference type="GO" id="GO:0030288">
    <property type="term" value="C:outer membrane-bounded periplasmic space"/>
    <property type="evidence" value="ECO:0007669"/>
    <property type="project" value="TreeGrafter"/>
</dbReference>
<evidence type="ECO:0000256" key="4">
    <source>
        <dbReference type="ARBA" id="ARBA00022729"/>
    </source>
</evidence>
<dbReference type="InterPro" id="IPR002491">
    <property type="entry name" value="ABC_transptr_periplasmic_BD"/>
</dbReference>
<reference evidence="11" key="1">
    <citation type="journal article" date="2014" name="Int. J. Syst. Evol. Microbiol.">
        <title>Complete genome sequence of Corynebacterium casei LMG S-19264T (=DSM 44701T), isolated from a smear-ripened cheese.</title>
        <authorList>
            <consortium name="US DOE Joint Genome Institute (JGI-PGF)"/>
            <person name="Walter F."/>
            <person name="Albersmeier A."/>
            <person name="Kalinowski J."/>
            <person name="Ruckert C."/>
        </authorList>
    </citation>
    <scope>NUCLEOTIDE SEQUENCE</scope>
    <source>
        <strain evidence="11">CGMCC 1.15178</strain>
    </source>
</reference>
<dbReference type="SMART" id="SM00342">
    <property type="entry name" value="HTH_ARAC"/>
    <property type="match status" value="1"/>
</dbReference>
<dbReference type="PANTHER" id="PTHR30532">
    <property type="entry name" value="IRON III DICITRATE-BINDING PERIPLASMIC PROTEIN"/>
    <property type="match status" value="1"/>
</dbReference>
<keyword evidence="6" id="KW-0238">DNA-binding</keyword>
<evidence type="ECO:0008006" key="13">
    <source>
        <dbReference type="Google" id="ProtNLM"/>
    </source>
</evidence>
<protein>
    <recommendedName>
        <fullName evidence="13">AraC family transcriptional regulator</fullName>
    </recommendedName>
</protein>
<dbReference type="SUPFAM" id="SSF53807">
    <property type="entry name" value="Helical backbone' metal receptor"/>
    <property type="match status" value="1"/>
</dbReference>
<keyword evidence="5" id="KW-0805">Transcription regulation</keyword>
<comment type="similarity">
    <text evidence="2">Belongs to the bacterial solute-binding protein 8 family.</text>
</comment>
<evidence type="ECO:0000313" key="12">
    <source>
        <dbReference type="Proteomes" id="UP000612456"/>
    </source>
</evidence>
<dbReference type="GO" id="GO:1901678">
    <property type="term" value="P:iron coordination entity transport"/>
    <property type="evidence" value="ECO:0007669"/>
    <property type="project" value="UniProtKB-ARBA"/>
</dbReference>
<dbReference type="InterPro" id="IPR051313">
    <property type="entry name" value="Bact_iron-sidero_bind"/>
</dbReference>
<dbReference type="Pfam" id="PF12833">
    <property type="entry name" value="HTH_18"/>
    <property type="match status" value="1"/>
</dbReference>
<proteinExistence type="inferred from homology"/>
<evidence type="ECO:0000259" key="10">
    <source>
        <dbReference type="PROSITE" id="PS50983"/>
    </source>
</evidence>
<evidence type="ECO:0000256" key="2">
    <source>
        <dbReference type="ARBA" id="ARBA00008814"/>
    </source>
</evidence>
<dbReference type="PANTHER" id="PTHR30532:SF26">
    <property type="entry name" value="IRON(3+)-HYDROXAMATE-BINDING PROTEIN FHUD"/>
    <property type="match status" value="1"/>
</dbReference>
<evidence type="ECO:0000256" key="3">
    <source>
        <dbReference type="ARBA" id="ARBA00022448"/>
    </source>
</evidence>
<dbReference type="Proteomes" id="UP000612456">
    <property type="component" value="Unassembled WGS sequence"/>
</dbReference>
<dbReference type="PROSITE" id="PS00041">
    <property type="entry name" value="HTH_ARAC_FAMILY_1"/>
    <property type="match status" value="1"/>
</dbReference>
<dbReference type="PROSITE" id="PS01124">
    <property type="entry name" value="HTH_ARAC_FAMILY_2"/>
    <property type="match status" value="1"/>
</dbReference>
<keyword evidence="7" id="KW-0804">Transcription</keyword>
<dbReference type="GO" id="GO:0043565">
    <property type="term" value="F:sequence-specific DNA binding"/>
    <property type="evidence" value="ECO:0007669"/>
    <property type="project" value="InterPro"/>
</dbReference>
<dbReference type="GO" id="GO:0003700">
    <property type="term" value="F:DNA-binding transcription factor activity"/>
    <property type="evidence" value="ECO:0007669"/>
    <property type="project" value="InterPro"/>
</dbReference>